<dbReference type="Gramene" id="Pp3c16_14658V3.1">
    <property type="protein sequence ID" value="Pp3c16_14658V3.1"/>
    <property type="gene ID" value="Pp3c16_14658"/>
</dbReference>
<keyword evidence="4" id="KW-1185">Reference proteome</keyword>
<evidence type="ECO:0000313" key="2">
    <source>
        <dbReference type="EMBL" id="PNR37872.1"/>
    </source>
</evidence>
<dbReference type="EMBL" id="ABEU02000016">
    <property type="protein sequence ID" value="PNR37872.1"/>
    <property type="molecule type" value="Genomic_DNA"/>
</dbReference>
<dbReference type="EnsemblPlants" id="Pp3c16_14658V3.1">
    <property type="protein sequence ID" value="Pp3c16_14658V3.1"/>
    <property type="gene ID" value="Pp3c16_14658"/>
</dbReference>
<reference evidence="2 4" key="2">
    <citation type="journal article" date="2018" name="Plant J.">
        <title>The Physcomitrella patens chromosome-scale assembly reveals moss genome structure and evolution.</title>
        <authorList>
            <person name="Lang D."/>
            <person name="Ullrich K.K."/>
            <person name="Murat F."/>
            <person name="Fuchs J."/>
            <person name="Jenkins J."/>
            <person name="Haas F.B."/>
            <person name="Piednoel M."/>
            <person name="Gundlach H."/>
            <person name="Van Bel M."/>
            <person name="Meyberg R."/>
            <person name="Vives C."/>
            <person name="Morata J."/>
            <person name="Symeonidi A."/>
            <person name="Hiss M."/>
            <person name="Muchero W."/>
            <person name="Kamisugi Y."/>
            <person name="Saleh O."/>
            <person name="Blanc G."/>
            <person name="Decker E.L."/>
            <person name="van Gessel N."/>
            <person name="Grimwood J."/>
            <person name="Hayes R.D."/>
            <person name="Graham S.W."/>
            <person name="Gunter L.E."/>
            <person name="McDaniel S.F."/>
            <person name="Hoernstein S.N.W."/>
            <person name="Larsson A."/>
            <person name="Li F.W."/>
            <person name="Perroud P.F."/>
            <person name="Phillips J."/>
            <person name="Ranjan P."/>
            <person name="Rokshar D.S."/>
            <person name="Rothfels C.J."/>
            <person name="Schneider L."/>
            <person name="Shu S."/>
            <person name="Stevenson D.W."/>
            <person name="Thummler F."/>
            <person name="Tillich M."/>
            <person name="Villarreal Aguilar J.C."/>
            <person name="Widiez T."/>
            <person name="Wong G.K."/>
            <person name="Wymore A."/>
            <person name="Zhang Y."/>
            <person name="Zimmer A.D."/>
            <person name="Quatrano R.S."/>
            <person name="Mayer K.F.X."/>
            <person name="Goodstein D."/>
            <person name="Casacuberta J.M."/>
            <person name="Vandepoele K."/>
            <person name="Reski R."/>
            <person name="Cuming A.C."/>
            <person name="Tuskan G.A."/>
            <person name="Maumus F."/>
            <person name="Salse J."/>
            <person name="Schmutz J."/>
            <person name="Rensing S.A."/>
        </authorList>
    </citation>
    <scope>NUCLEOTIDE SEQUENCE [LARGE SCALE GENOMIC DNA]</scope>
    <source>
        <strain evidence="3 4">cv. Gransden 2004</strain>
    </source>
</reference>
<name>A0A2K1J8L5_PHYPA</name>
<feature type="compositionally biased region" description="Polar residues" evidence="1">
    <location>
        <begin position="19"/>
        <end position="33"/>
    </location>
</feature>
<dbReference type="InParanoid" id="A0A2K1J8L5"/>
<dbReference type="Proteomes" id="UP000006727">
    <property type="component" value="Chromosome 16"/>
</dbReference>
<feature type="region of interest" description="Disordered" evidence="1">
    <location>
        <begin position="15"/>
        <end position="42"/>
    </location>
</feature>
<evidence type="ECO:0000313" key="3">
    <source>
        <dbReference type="EnsemblPlants" id="Pp3c16_14658V3.1"/>
    </source>
</evidence>
<protein>
    <submittedName>
        <fullName evidence="2 3">Uncharacterized protein</fullName>
    </submittedName>
</protein>
<proteinExistence type="predicted"/>
<evidence type="ECO:0000313" key="4">
    <source>
        <dbReference type="Proteomes" id="UP000006727"/>
    </source>
</evidence>
<gene>
    <name evidence="2" type="ORF">PHYPA_020982</name>
</gene>
<reference evidence="3" key="3">
    <citation type="submission" date="2020-12" db="UniProtKB">
        <authorList>
            <consortium name="EnsemblPlants"/>
        </authorList>
    </citation>
    <scope>IDENTIFICATION</scope>
</reference>
<accession>A0A2K1J8L5</accession>
<sequence length="42" mass="4885">MKLLRKFGLEGFIEELGPTNDTNGWNTKENAPQEQREFDSFP</sequence>
<organism evidence="2">
    <name type="scientific">Physcomitrium patens</name>
    <name type="common">Spreading-leaved earth moss</name>
    <name type="synonym">Physcomitrella patens</name>
    <dbReference type="NCBI Taxonomy" id="3218"/>
    <lineage>
        <taxon>Eukaryota</taxon>
        <taxon>Viridiplantae</taxon>
        <taxon>Streptophyta</taxon>
        <taxon>Embryophyta</taxon>
        <taxon>Bryophyta</taxon>
        <taxon>Bryophytina</taxon>
        <taxon>Bryopsida</taxon>
        <taxon>Funariidae</taxon>
        <taxon>Funariales</taxon>
        <taxon>Funariaceae</taxon>
        <taxon>Physcomitrium</taxon>
    </lineage>
</organism>
<dbReference type="AlphaFoldDB" id="A0A2K1J8L5"/>
<reference evidence="2 4" key="1">
    <citation type="journal article" date="2008" name="Science">
        <title>The Physcomitrella genome reveals evolutionary insights into the conquest of land by plants.</title>
        <authorList>
            <person name="Rensing S."/>
            <person name="Lang D."/>
            <person name="Zimmer A."/>
            <person name="Terry A."/>
            <person name="Salamov A."/>
            <person name="Shapiro H."/>
            <person name="Nishiyama T."/>
            <person name="Perroud P.-F."/>
            <person name="Lindquist E."/>
            <person name="Kamisugi Y."/>
            <person name="Tanahashi T."/>
            <person name="Sakakibara K."/>
            <person name="Fujita T."/>
            <person name="Oishi K."/>
            <person name="Shin-I T."/>
            <person name="Kuroki Y."/>
            <person name="Toyoda A."/>
            <person name="Suzuki Y."/>
            <person name="Hashimoto A."/>
            <person name="Yamaguchi K."/>
            <person name="Sugano A."/>
            <person name="Kohara Y."/>
            <person name="Fujiyama A."/>
            <person name="Anterola A."/>
            <person name="Aoki S."/>
            <person name="Ashton N."/>
            <person name="Barbazuk W.B."/>
            <person name="Barker E."/>
            <person name="Bennetzen J."/>
            <person name="Bezanilla M."/>
            <person name="Blankenship R."/>
            <person name="Cho S.H."/>
            <person name="Dutcher S."/>
            <person name="Estelle M."/>
            <person name="Fawcett J.A."/>
            <person name="Gundlach H."/>
            <person name="Hanada K."/>
            <person name="Heyl A."/>
            <person name="Hicks K.A."/>
            <person name="Hugh J."/>
            <person name="Lohr M."/>
            <person name="Mayer K."/>
            <person name="Melkozernov A."/>
            <person name="Murata T."/>
            <person name="Nelson D."/>
            <person name="Pils B."/>
            <person name="Prigge M."/>
            <person name="Reiss B."/>
            <person name="Renner T."/>
            <person name="Rombauts S."/>
            <person name="Rushton P."/>
            <person name="Sanderfoot A."/>
            <person name="Schween G."/>
            <person name="Shiu S.-H."/>
            <person name="Stueber K."/>
            <person name="Theodoulou F.L."/>
            <person name="Tu H."/>
            <person name="Van de Peer Y."/>
            <person name="Verrier P.J."/>
            <person name="Waters E."/>
            <person name="Wood A."/>
            <person name="Yang L."/>
            <person name="Cove D."/>
            <person name="Cuming A."/>
            <person name="Hasebe M."/>
            <person name="Lucas S."/>
            <person name="Mishler D.B."/>
            <person name="Reski R."/>
            <person name="Grigoriev I."/>
            <person name="Quatrano R.S."/>
            <person name="Boore J.L."/>
        </authorList>
    </citation>
    <scope>NUCLEOTIDE SEQUENCE [LARGE SCALE GENOMIC DNA]</scope>
    <source>
        <strain evidence="3 4">cv. Gransden 2004</strain>
    </source>
</reference>
<evidence type="ECO:0000256" key="1">
    <source>
        <dbReference type="SAM" id="MobiDB-lite"/>
    </source>
</evidence>